<keyword evidence="6 10" id="KW-0378">Hydrolase</keyword>
<dbReference type="GO" id="GO:0003676">
    <property type="term" value="F:nucleic acid binding"/>
    <property type="evidence" value="ECO:0007669"/>
    <property type="project" value="InterPro"/>
</dbReference>
<evidence type="ECO:0000259" key="11">
    <source>
        <dbReference type="SMART" id="SM00477"/>
    </source>
</evidence>
<dbReference type="SMART" id="SM00477">
    <property type="entry name" value="NUC"/>
    <property type="match status" value="1"/>
</dbReference>
<feature type="active site" description="Proton acceptor" evidence="8">
    <location>
        <position position="121"/>
    </location>
</feature>
<dbReference type="InterPro" id="IPR020821">
    <property type="entry name" value="ENPP1-3/EXOG-like_nuc-like"/>
</dbReference>
<dbReference type="GO" id="GO:0016787">
    <property type="term" value="F:hydrolase activity"/>
    <property type="evidence" value="ECO:0007669"/>
    <property type="project" value="UniProtKB-KW"/>
</dbReference>
<dbReference type="Pfam" id="PF01223">
    <property type="entry name" value="Endonuclease_NS"/>
    <property type="match status" value="1"/>
</dbReference>
<feature type="domain" description="ENPP1-3/EXOG-like endonuclease/phosphodiesterase" evidence="11">
    <location>
        <begin position="60"/>
        <end position="252"/>
    </location>
</feature>
<dbReference type="Proteomes" id="UP000095713">
    <property type="component" value="Unassembled WGS sequence"/>
</dbReference>
<dbReference type="InterPro" id="IPR018524">
    <property type="entry name" value="DNA/RNA_endonuclease_AS"/>
</dbReference>
<accession>A0A1E5T9D3</accession>
<sequence length="269" mass="31161">MTKRTFYSVIAILVVLSVYSYEYFLGEEEKTELISKGKETKENTNEYFLPTSTTGQIVHHNGYSLSYSEVHEQAEWVAYELKKSHLSKTNFKRPYFEIDKAVKTGAAHWRNYKKSGYDRGHLCPAGDRRYSQSAHNETFLTSNISPQEHKFNSGIWNSLEQKVRYWARKYNGIFVITGGVLKGEMKTIGDEDVSVPNQFYKILIDNNTGKTKMIAFLIPHKNSNESLYKFVVSVDKVEILTGIDFFSELEDDLENRLETSSSFKEWDFD</sequence>
<dbReference type="EMBL" id="MDJD01000043">
    <property type="protein sequence ID" value="OEK07917.1"/>
    <property type="molecule type" value="Genomic_DNA"/>
</dbReference>
<dbReference type="PANTHER" id="PTHR13966:SF5">
    <property type="entry name" value="ENDONUCLEASE G, MITOCHONDRIAL"/>
    <property type="match status" value="1"/>
</dbReference>
<dbReference type="InterPro" id="IPR040255">
    <property type="entry name" value="Non-specific_endonuclease"/>
</dbReference>
<dbReference type="InterPro" id="IPR044929">
    <property type="entry name" value="DNA/RNA_non-sp_Endonuclease_sf"/>
</dbReference>
<organism evidence="13 14">
    <name type="scientific">Flavivirga aquatica</name>
    <dbReference type="NCBI Taxonomy" id="1849968"/>
    <lineage>
        <taxon>Bacteria</taxon>
        <taxon>Pseudomonadati</taxon>
        <taxon>Bacteroidota</taxon>
        <taxon>Flavobacteriia</taxon>
        <taxon>Flavobacteriales</taxon>
        <taxon>Flavobacteriaceae</taxon>
        <taxon>Flavivirga</taxon>
    </lineage>
</organism>
<dbReference type="PROSITE" id="PS01070">
    <property type="entry name" value="NUCLEASE_NON_SPEC"/>
    <property type="match status" value="1"/>
</dbReference>
<keyword evidence="4 9" id="KW-0479">Metal-binding</keyword>
<feature type="binding site" evidence="9">
    <location>
        <position position="152"/>
    </location>
    <ligand>
        <name>Mg(2+)</name>
        <dbReference type="ChEBI" id="CHEBI:18420"/>
        <note>catalytic</note>
    </ligand>
</feature>
<dbReference type="InterPro" id="IPR001604">
    <property type="entry name" value="Endo_G_ENPP1-like_dom"/>
</dbReference>
<dbReference type="EC" id="3.1.30.-" evidence="10"/>
<dbReference type="InterPro" id="IPR044925">
    <property type="entry name" value="His-Me_finger_sf"/>
</dbReference>
<dbReference type="SMART" id="SM00892">
    <property type="entry name" value="Endonuclease_NS"/>
    <property type="match status" value="1"/>
</dbReference>
<dbReference type="STRING" id="1849968.A8C32_15690"/>
<dbReference type="AlphaFoldDB" id="A0A1E5T9D3"/>
<evidence type="ECO:0000256" key="6">
    <source>
        <dbReference type="ARBA" id="ARBA00022801"/>
    </source>
</evidence>
<reference evidence="13 14" key="1">
    <citation type="submission" date="2016-05" db="EMBL/GenBank/DDBJ databases">
        <title>Draft Genome Sequence of Algibacter sp. Strain SK-16 Isolated from the Surface Water of Aburatsubo Inlet.</title>
        <authorList>
            <person name="Wong S.-K."/>
            <person name="Yoshizawa S."/>
            <person name="Nakajima Y."/>
            <person name="Ogura Y."/>
            <person name="Tetsuya H."/>
            <person name="Hamasaki K."/>
        </authorList>
    </citation>
    <scope>NUCLEOTIDE SEQUENCE [LARGE SCALE GENOMIC DNA]</scope>
    <source>
        <strain evidence="13 14">SK-16</strain>
    </source>
</reference>
<dbReference type="GO" id="GO:0046872">
    <property type="term" value="F:metal ion binding"/>
    <property type="evidence" value="ECO:0007669"/>
    <property type="project" value="UniProtKB-KW"/>
</dbReference>
<dbReference type="OrthoDB" id="9811262at2"/>
<evidence type="ECO:0000256" key="1">
    <source>
        <dbReference type="ARBA" id="ARBA00001946"/>
    </source>
</evidence>
<evidence type="ECO:0000313" key="14">
    <source>
        <dbReference type="Proteomes" id="UP000095713"/>
    </source>
</evidence>
<comment type="caution">
    <text evidence="13">The sequence shown here is derived from an EMBL/GenBank/DDBJ whole genome shotgun (WGS) entry which is preliminary data.</text>
</comment>
<dbReference type="SUPFAM" id="SSF54060">
    <property type="entry name" value="His-Me finger endonucleases"/>
    <property type="match status" value="1"/>
</dbReference>
<evidence type="ECO:0000256" key="3">
    <source>
        <dbReference type="ARBA" id="ARBA00022722"/>
    </source>
</evidence>
<proteinExistence type="inferred from homology"/>
<dbReference type="PANTHER" id="PTHR13966">
    <property type="entry name" value="ENDONUCLEASE RELATED"/>
    <property type="match status" value="1"/>
</dbReference>
<keyword evidence="5 10" id="KW-0255">Endonuclease</keyword>
<dbReference type="GO" id="GO:0004519">
    <property type="term" value="F:endonuclease activity"/>
    <property type="evidence" value="ECO:0007669"/>
    <property type="project" value="UniProtKB-UniRule"/>
</dbReference>
<protein>
    <recommendedName>
        <fullName evidence="10">Endonuclease</fullName>
        <ecNumber evidence="10">3.1.30.-</ecNumber>
    </recommendedName>
</protein>
<evidence type="ECO:0000313" key="13">
    <source>
        <dbReference type="EMBL" id="OEK07917.1"/>
    </source>
</evidence>
<dbReference type="RefSeq" id="WP_069830375.1">
    <property type="nucleotide sequence ID" value="NZ_MDJD01000043.1"/>
</dbReference>
<keyword evidence="7" id="KW-0460">Magnesium</keyword>
<evidence type="ECO:0000256" key="2">
    <source>
        <dbReference type="ARBA" id="ARBA00010052"/>
    </source>
</evidence>
<name>A0A1E5T9D3_9FLAO</name>
<feature type="domain" description="DNA/RNA non-specific endonuclease/pyrophosphatase/phosphodiesterase" evidence="12">
    <location>
        <begin position="59"/>
        <end position="252"/>
    </location>
</feature>
<gene>
    <name evidence="13" type="ORF">A8C32_15690</name>
</gene>
<evidence type="ECO:0000256" key="4">
    <source>
        <dbReference type="ARBA" id="ARBA00022723"/>
    </source>
</evidence>
<dbReference type="Gene3D" id="3.40.570.10">
    <property type="entry name" value="Extracellular Endonuclease, subunit A"/>
    <property type="match status" value="1"/>
</dbReference>
<evidence type="ECO:0000256" key="7">
    <source>
        <dbReference type="ARBA" id="ARBA00022842"/>
    </source>
</evidence>
<comment type="similarity">
    <text evidence="2 10">Belongs to the DNA/RNA non-specific endonuclease family.</text>
</comment>
<evidence type="ECO:0000256" key="10">
    <source>
        <dbReference type="RuleBase" id="RU366055"/>
    </source>
</evidence>
<keyword evidence="3 10" id="KW-0540">Nuclease</keyword>
<comment type="cofactor">
    <cofactor evidence="1 10">
        <name>Mg(2+)</name>
        <dbReference type="ChEBI" id="CHEBI:18420"/>
    </cofactor>
</comment>
<evidence type="ECO:0000256" key="9">
    <source>
        <dbReference type="PIRSR" id="PIRSR640255-2"/>
    </source>
</evidence>
<evidence type="ECO:0000259" key="12">
    <source>
        <dbReference type="SMART" id="SM00892"/>
    </source>
</evidence>
<evidence type="ECO:0000256" key="5">
    <source>
        <dbReference type="ARBA" id="ARBA00022759"/>
    </source>
</evidence>
<evidence type="ECO:0000256" key="8">
    <source>
        <dbReference type="PIRSR" id="PIRSR640255-1"/>
    </source>
</evidence>
<keyword evidence="14" id="KW-1185">Reference proteome</keyword>